<evidence type="ECO:0000313" key="2">
    <source>
        <dbReference type="Proteomes" id="UP000784880"/>
    </source>
</evidence>
<evidence type="ECO:0008006" key="3">
    <source>
        <dbReference type="Google" id="ProtNLM"/>
    </source>
</evidence>
<sequence>MRKWISVSFGLIVTMLLLTGCFNFSQGIKIPLGDGESVTIGGSEEGGFSISLEGEDGAFSFSSDGESFNFEGDEGSFRVYQEIPDGFPSEVPLPEDFTPVGNLVTQFEDDTVSGYTLSYAVEADSIDEIVNLYKNFLSSNNYDIVEEHENDFEYGVDAEKGQKKFSMYVSGTEDGKVVMMTVGEEK</sequence>
<keyword evidence="2" id="KW-1185">Reference proteome</keyword>
<evidence type="ECO:0000313" key="1">
    <source>
        <dbReference type="EMBL" id="MBU9713604.1"/>
    </source>
</evidence>
<name>A0ABS6JK78_9BACI</name>
<accession>A0ABS6JK78</accession>
<gene>
    <name evidence="1" type="ORF">KS419_17890</name>
</gene>
<dbReference type="RefSeq" id="WP_217067755.1">
    <property type="nucleotide sequence ID" value="NZ_JAHQCS010000145.1"/>
</dbReference>
<protein>
    <recommendedName>
        <fullName evidence="3">Lipoprotein</fullName>
    </recommendedName>
</protein>
<dbReference type="EMBL" id="JAHQCS010000145">
    <property type="protein sequence ID" value="MBU9713604.1"/>
    <property type="molecule type" value="Genomic_DNA"/>
</dbReference>
<dbReference type="PROSITE" id="PS51257">
    <property type="entry name" value="PROKAR_LIPOPROTEIN"/>
    <property type="match status" value="1"/>
</dbReference>
<dbReference type="Proteomes" id="UP000784880">
    <property type="component" value="Unassembled WGS sequence"/>
</dbReference>
<reference evidence="1 2" key="1">
    <citation type="submission" date="2021-06" db="EMBL/GenBank/DDBJ databases">
        <title>Bacillus sp. RD4P76, an endophyte from a halophyte.</title>
        <authorList>
            <person name="Sun J.-Q."/>
        </authorList>
    </citation>
    <scope>NUCLEOTIDE SEQUENCE [LARGE SCALE GENOMIC DNA]</scope>
    <source>
        <strain evidence="1 2">CGMCC 1.15917</strain>
    </source>
</reference>
<proteinExistence type="predicted"/>
<organism evidence="1 2">
    <name type="scientific">Evansella tamaricis</name>
    <dbReference type="NCBI Taxonomy" id="2069301"/>
    <lineage>
        <taxon>Bacteria</taxon>
        <taxon>Bacillati</taxon>
        <taxon>Bacillota</taxon>
        <taxon>Bacilli</taxon>
        <taxon>Bacillales</taxon>
        <taxon>Bacillaceae</taxon>
        <taxon>Evansella</taxon>
    </lineage>
</organism>
<comment type="caution">
    <text evidence="1">The sequence shown here is derived from an EMBL/GenBank/DDBJ whole genome shotgun (WGS) entry which is preliminary data.</text>
</comment>